<dbReference type="PIRSF" id="PIRSF036659">
    <property type="entry name" value="BdbC"/>
    <property type="match status" value="1"/>
</dbReference>
<keyword evidence="9 12" id="KW-1015">Disulfide bond</keyword>
<dbReference type="InterPro" id="IPR023380">
    <property type="entry name" value="DsbB-like_sf"/>
</dbReference>
<keyword evidence="12" id="KW-1003">Cell membrane</keyword>
<comment type="subcellular location">
    <subcellularLocation>
        <location evidence="12">Cell membrane</location>
        <topology evidence="12">Multi-pass membrane protein</topology>
    </subcellularLocation>
    <subcellularLocation>
        <location evidence="1">Membrane</location>
        <topology evidence="1">Multi-pass membrane protein</topology>
    </subcellularLocation>
</comment>
<keyword evidence="5 12" id="KW-0249">Electron transport</keyword>
<keyword evidence="15" id="KW-1185">Reference proteome</keyword>
<protein>
    <recommendedName>
        <fullName evidence="12">Probable disulfide formation protein</fullName>
    </recommendedName>
    <alternativeName>
        <fullName evidence="12">Disulfide oxidoreductase</fullName>
    </alternativeName>
    <alternativeName>
        <fullName evidence="12">Thiol-disulfide oxidoreductase</fullName>
    </alternativeName>
</protein>
<evidence type="ECO:0000256" key="5">
    <source>
        <dbReference type="ARBA" id="ARBA00022982"/>
    </source>
</evidence>
<reference evidence="15" key="1">
    <citation type="submission" date="2016-10" db="EMBL/GenBank/DDBJ databases">
        <authorList>
            <person name="Varghese N."/>
            <person name="Submissions S."/>
        </authorList>
    </citation>
    <scope>NUCLEOTIDE SEQUENCE [LARGE SCALE GENOMIC DNA]</scope>
    <source>
        <strain evidence="15">S7</strain>
    </source>
</reference>
<dbReference type="InterPro" id="IPR003752">
    <property type="entry name" value="DiS_bond_form_DsbB/BdbC"/>
</dbReference>
<evidence type="ECO:0000256" key="10">
    <source>
        <dbReference type="ARBA" id="ARBA00023186"/>
    </source>
</evidence>
<feature type="transmembrane region" description="Helical" evidence="13">
    <location>
        <begin position="41"/>
        <end position="59"/>
    </location>
</feature>
<dbReference type="Proteomes" id="UP000198892">
    <property type="component" value="Unassembled WGS sequence"/>
</dbReference>
<evidence type="ECO:0000256" key="1">
    <source>
        <dbReference type="ARBA" id="ARBA00004141"/>
    </source>
</evidence>
<dbReference type="EMBL" id="FOXD01000018">
    <property type="protein sequence ID" value="SFQ14158.1"/>
    <property type="molecule type" value="Genomic_DNA"/>
</dbReference>
<gene>
    <name evidence="12" type="primary">bdbC</name>
    <name evidence="14" type="ORF">SAMN05518683_11855</name>
</gene>
<keyword evidence="10 12" id="KW-0143">Chaperone</keyword>
<dbReference type="GO" id="GO:0005886">
    <property type="term" value="C:plasma membrane"/>
    <property type="evidence" value="ECO:0007669"/>
    <property type="project" value="UniProtKB-SubCell"/>
</dbReference>
<sequence>MMRKIVLSYGLYAAWLVSEAAVFGSLYFSGVLGFEPCKLCWYQRILMYPLVIVLGIAAFDNNPRVIRYVLPLPVVGGLISVYHDLMQKVPGFAPVKPCAQGVPCQGQYINLFGFITIPFLALLGFLLITILLSLLAKWKQG</sequence>
<evidence type="ECO:0000256" key="13">
    <source>
        <dbReference type="SAM" id="Phobius"/>
    </source>
</evidence>
<feature type="disulfide bond" description="Redox-active" evidence="12">
    <location>
        <begin position="37"/>
        <end position="40"/>
    </location>
</feature>
<name>A0A1I5W337_9BACI</name>
<dbReference type="GO" id="GO:0015035">
    <property type="term" value="F:protein-disulfide reductase activity"/>
    <property type="evidence" value="ECO:0007669"/>
    <property type="project" value="UniProtKB-UniRule"/>
</dbReference>
<keyword evidence="7 12" id="KW-0560">Oxidoreductase</keyword>
<evidence type="ECO:0000256" key="7">
    <source>
        <dbReference type="ARBA" id="ARBA00023002"/>
    </source>
</evidence>
<dbReference type="Gene3D" id="1.20.1550.10">
    <property type="entry name" value="DsbB-like"/>
    <property type="match status" value="1"/>
</dbReference>
<comment type="similarity">
    <text evidence="2 12">Belongs to the DsbB family. BdbC subfamily.</text>
</comment>
<evidence type="ECO:0000256" key="8">
    <source>
        <dbReference type="ARBA" id="ARBA00023136"/>
    </source>
</evidence>
<evidence type="ECO:0000256" key="4">
    <source>
        <dbReference type="ARBA" id="ARBA00022692"/>
    </source>
</evidence>
<dbReference type="HAMAP" id="MF_00287">
    <property type="entry name" value="BdbC"/>
    <property type="match status" value="1"/>
</dbReference>
<dbReference type="NCBIfam" id="NF002849">
    <property type="entry name" value="PRK03113.1"/>
    <property type="match status" value="1"/>
</dbReference>
<evidence type="ECO:0000256" key="6">
    <source>
        <dbReference type="ARBA" id="ARBA00022989"/>
    </source>
</evidence>
<dbReference type="AlphaFoldDB" id="A0A1I5W337"/>
<evidence type="ECO:0000256" key="9">
    <source>
        <dbReference type="ARBA" id="ARBA00023157"/>
    </source>
</evidence>
<dbReference type="GO" id="GO:0006457">
    <property type="term" value="P:protein folding"/>
    <property type="evidence" value="ECO:0007669"/>
    <property type="project" value="InterPro"/>
</dbReference>
<dbReference type="STRING" id="1884432.SAMN05518683_11855"/>
<keyword evidence="8 12" id="KW-0472">Membrane</keyword>
<feature type="transmembrane region" description="Helical" evidence="13">
    <location>
        <begin position="111"/>
        <end position="136"/>
    </location>
</feature>
<feature type="disulfide bond" description="Redox-active" evidence="12">
    <location>
        <begin position="98"/>
        <end position="104"/>
    </location>
</feature>
<evidence type="ECO:0000256" key="11">
    <source>
        <dbReference type="ARBA" id="ARBA00023284"/>
    </source>
</evidence>
<organism evidence="14 15">
    <name type="scientific">Salibacterium halotolerans</name>
    <dbReference type="NCBI Taxonomy" id="1884432"/>
    <lineage>
        <taxon>Bacteria</taxon>
        <taxon>Bacillati</taxon>
        <taxon>Bacillota</taxon>
        <taxon>Bacilli</taxon>
        <taxon>Bacillales</taxon>
        <taxon>Bacillaceae</taxon>
    </lineage>
</organism>
<evidence type="ECO:0000256" key="2">
    <source>
        <dbReference type="ARBA" id="ARBA00007602"/>
    </source>
</evidence>
<dbReference type="PANTHER" id="PTHR43469:SF1">
    <property type="entry name" value="SPBETA PROPHAGE-DERIVED DISULFIDE BOND FORMATION PROTEIN B"/>
    <property type="match status" value="1"/>
</dbReference>
<dbReference type="PANTHER" id="PTHR43469">
    <property type="entry name" value="DISULFIDE FORMATION PROTEIN-RELATED"/>
    <property type="match status" value="1"/>
</dbReference>
<feature type="transmembrane region" description="Helical" evidence="13">
    <location>
        <begin position="7"/>
        <end position="29"/>
    </location>
</feature>
<comment type="function">
    <text evidence="12">Required for disulfide bond formation in some proteins.</text>
</comment>
<accession>A0A1I5W337</accession>
<dbReference type="Pfam" id="PF02600">
    <property type="entry name" value="DsbB"/>
    <property type="match status" value="1"/>
</dbReference>
<proteinExistence type="inferred from homology"/>
<keyword evidence="4 12" id="KW-0812">Transmembrane</keyword>
<evidence type="ECO:0000256" key="3">
    <source>
        <dbReference type="ARBA" id="ARBA00022448"/>
    </source>
</evidence>
<keyword evidence="3 12" id="KW-0813">Transport</keyword>
<evidence type="ECO:0000256" key="12">
    <source>
        <dbReference type="HAMAP-Rule" id="MF_00287"/>
    </source>
</evidence>
<feature type="transmembrane region" description="Helical" evidence="13">
    <location>
        <begin position="66"/>
        <end position="83"/>
    </location>
</feature>
<keyword evidence="6 12" id="KW-1133">Transmembrane helix</keyword>
<evidence type="ECO:0000313" key="15">
    <source>
        <dbReference type="Proteomes" id="UP000198892"/>
    </source>
</evidence>
<dbReference type="InterPro" id="IPR012187">
    <property type="entry name" value="Disulphide_bond_form_BdbC"/>
</dbReference>
<dbReference type="SUPFAM" id="SSF158442">
    <property type="entry name" value="DsbB-like"/>
    <property type="match status" value="1"/>
</dbReference>
<evidence type="ECO:0000313" key="14">
    <source>
        <dbReference type="EMBL" id="SFQ14158.1"/>
    </source>
</evidence>
<keyword evidence="11 12" id="KW-0676">Redox-active center</keyword>